<dbReference type="GO" id="GO:0008171">
    <property type="term" value="F:O-methyltransferase activity"/>
    <property type="evidence" value="ECO:0007669"/>
    <property type="project" value="InterPro"/>
</dbReference>
<evidence type="ECO:0000313" key="8">
    <source>
        <dbReference type="Proteomes" id="UP001244011"/>
    </source>
</evidence>
<sequence length="248" mass="26841">MAKTDRDNFLSHASARASALRDHIFSLPADEFRDKPWKLVGAIEDFARTSELPMTIQASKVGVIRGAMAAMDPTPRLVLEFGTFVGSSALAWGATLRDFHGNAGGGDSGLRVFTFEADQQVAQIARDLVELAGLEELVLVLDGKGSASVRQLHDEGLVGEGKVDMVFLDHWEECYLPDLRLCEELKLFHKGSVVIADNTDFPGAPAYVDYVKKGGSGESGAVRYQSQSVDASDTNLAKIVEISKVIEI</sequence>
<evidence type="ECO:0000256" key="6">
    <source>
        <dbReference type="ARBA" id="ARBA00023453"/>
    </source>
</evidence>
<dbReference type="GO" id="GO:0032259">
    <property type="term" value="P:methylation"/>
    <property type="evidence" value="ECO:0007669"/>
    <property type="project" value="UniProtKB-KW"/>
</dbReference>
<evidence type="ECO:0000256" key="1">
    <source>
        <dbReference type="ARBA" id="ARBA00012880"/>
    </source>
</evidence>
<name>A0AAJ0BSF7_9PEZI</name>
<evidence type="ECO:0000256" key="5">
    <source>
        <dbReference type="ARBA" id="ARBA00022939"/>
    </source>
</evidence>
<reference evidence="7" key="1">
    <citation type="submission" date="2023-06" db="EMBL/GenBank/DDBJ databases">
        <title>Genome-scale phylogeny and comparative genomics of the fungal order Sordariales.</title>
        <authorList>
            <consortium name="Lawrence Berkeley National Laboratory"/>
            <person name="Hensen N."/>
            <person name="Bonometti L."/>
            <person name="Westerberg I."/>
            <person name="Brannstrom I.O."/>
            <person name="Guillou S."/>
            <person name="Cros-Aarteil S."/>
            <person name="Calhoun S."/>
            <person name="Haridas S."/>
            <person name="Kuo A."/>
            <person name="Mondo S."/>
            <person name="Pangilinan J."/>
            <person name="Riley R."/>
            <person name="Labutti K."/>
            <person name="Andreopoulos B."/>
            <person name="Lipzen A."/>
            <person name="Chen C."/>
            <person name="Yanf M."/>
            <person name="Daum C."/>
            <person name="Ng V."/>
            <person name="Clum A."/>
            <person name="Steindorff A."/>
            <person name="Ohm R."/>
            <person name="Martin F."/>
            <person name="Silar P."/>
            <person name="Natvig D."/>
            <person name="Lalanne C."/>
            <person name="Gautier V."/>
            <person name="Ament-Velasquez S.L."/>
            <person name="Kruys A."/>
            <person name="Hutchinson M.I."/>
            <person name="Powell A.J."/>
            <person name="Barry K."/>
            <person name="Miller A.N."/>
            <person name="Grigoriev I.V."/>
            <person name="Debuchy R."/>
            <person name="Gladieux P."/>
            <person name="Thoren M.H."/>
            <person name="Johannesson H."/>
        </authorList>
    </citation>
    <scope>NUCLEOTIDE SEQUENCE</scope>
    <source>
        <strain evidence="7">8032-3</strain>
    </source>
</reference>
<dbReference type="InterPro" id="IPR029063">
    <property type="entry name" value="SAM-dependent_MTases_sf"/>
</dbReference>
<dbReference type="SUPFAM" id="SSF53335">
    <property type="entry name" value="S-adenosyl-L-methionine-dependent methyltransferases"/>
    <property type="match status" value="1"/>
</dbReference>
<comment type="similarity">
    <text evidence="6">Belongs to the class I-like SAM-binding methyltransferase superfamily. Cation-dependent O-methyltransferase family.</text>
</comment>
<dbReference type="Proteomes" id="UP001244011">
    <property type="component" value="Unassembled WGS sequence"/>
</dbReference>
<accession>A0AAJ0BSF7</accession>
<dbReference type="Gene3D" id="3.40.50.150">
    <property type="entry name" value="Vaccinia Virus protein VP39"/>
    <property type="match status" value="1"/>
</dbReference>
<evidence type="ECO:0000256" key="2">
    <source>
        <dbReference type="ARBA" id="ARBA00022603"/>
    </source>
</evidence>
<gene>
    <name evidence="7" type="ORF">QBC33DRAFT_281887</name>
</gene>
<evidence type="ECO:0000313" key="7">
    <source>
        <dbReference type="EMBL" id="KAK1762543.1"/>
    </source>
</evidence>
<dbReference type="AlphaFoldDB" id="A0AAJ0BSF7"/>
<dbReference type="PANTHER" id="PTHR43836:SF6">
    <property type="entry name" value="PUTATIVE (AFU_ORTHOLOGUE AFUA_2G00150)-RELATED"/>
    <property type="match status" value="1"/>
</dbReference>
<dbReference type="InterPro" id="IPR002935">
    <property type="entry name" value="SAM_O-MeTrfase"/>
</dbReference>
<comment type="caution">
    <text evidence="7">The sequence shown here is derived from an EMBL/GenBank/DDBJ whole genome shotgun (WGS) entry which is preliminary data.</text>
</comment>
<dbReference type="GO" id="GO:0006584">
    <property type="term" value="P:catecholamine metabolic process"/>
    <property type="evidence" value="ECO:0007669"/>
    <property type="project" value="UniProtKB-KW"/>
</dbReference>
<keyword evidence="2" id="KW-0489">Methyltransferase</keyword>
<evidence type="ECO:0000256" key="3">
    <source>
        <dbReference type="ARBA" id="ARBA00022679"/>
    </source>
</evidence>
<organism evidence="7 8">
    <name type="scientific">Phialemonium atrogriseum</name>
    <dbReference type="NCBI Taxonomy" id="1093897"/>
    <lineage>
        <taxon>Eukaryota</taxon>
        <taxon>Fungi</taxon>
        <taxon>Dikarya</taxon>
        <taxon>Ascomycota</taxon>
        <taxon>Pezizomycotina</taxon>
        <taxon>Sordariomycetes</taxon>
        <taxon>Sordariomycetidae</taxon>
        <taxon>Cephalothecales</taxon>
        <taxon>Cephalothecaceae</taxon>
        <taxon>Phialemonium</taxon>
    </lineage>
</organism>
<evidence type="ECO:0000256" key="4">
    <source>
        <dbReference type="ARBA" id="ARBA00022691"/>
    </source>
</evidence>
<dbReference type="PROSITE" id="PS51682">
    <property type="entry name" value="SAM_OMT_I"/>
    <property type="match status" value="1"/>
</dbReference>
<keyword evidence="4" id="KW-0949">S-adenosyl-L-methionine</keyword>
<keyword evidence="5" id="KW-0128">Catecholamine metabolism</keyword>
<dbReference type="RefSeq" id="XP_060278756.1">
    <property type="nucleotide sequence ID" value="XM_060423253.1"/>
</dbReference>
<proteinExistence type="inferred from homology"/>
<dbReference type="EMBL" id="MU839036">
    <property type="protein sequence ID" value="KAK1762543.1"/>
    <property type="molecule type" value="Genomic_DNA"/>
</dbReference>
<dbReference type="Pfam" id="PF13578">
    <property type="entry name" value="Methyltransf_24"/>
    <property type="match status" value="1"/>
</dbReference>
<dbReference type="GeneID" id="85306440"/>
<dbReference type="EC" id="2.1.1.6" evidence="1"/>
<keyword evidence="8" id="KW-1185">Reference proteome</keyword>
<protein>
    <recommendedName>
        <fullName evidence="1">catechol O-methyltransferase</fullName>
        <ecNumber evidence="1">2.1.1.6</ecNumber>
    </recommendedName>
</protein>
<dbReference type="PANTHER" id="PTHR43836">
    <property type="entry name" value="CATECHOL O-METHYLTRANSFERASE 1-RELATED"/>
    <property type="match status" value="1"/>
</dbReference>
<keyword evidence="3" id="KW-0808">Transferase</keyword>